<reference evidence="1" key="1">
    <citation type="submission" date="2018-05" db="EMBL/GenBank/DDBJ databases">
        <authorList>
            <person name="Lanie J.A."/>
            <person name="Ng W.-L."/>
            <person name="Kazmierczak K.M."/>
            <person name="Andrzejewski T.M."/>
            <person name="Davidsen T.M."/>
            <person name="Wayne K.J."/>
            <person name="Tettelin H."/>
            <person name="Glass J.I."/>
            <person name="Rusch D."/>
            <person name="Podicherti R."/>
            <person name="Tsui H.-C.T."/>
            <person name="Winkler M.E."/>
        </authorList>
    </citation>
    <scope>NUCLEOTIDE SEQUENCE</scope>
</reference>
<gene>
    <name evidence="1" type="ORF">METZ01_LOCUS316649</name>
</gene>
<feature type="non-terminal residue" evidence="1">
    <location>
        <position position="1"/>
    </location>
</feature>
<evidence type="ECO:0000313" key="1">
    <source>
        <dbReference type="EMBL" id="SVC63795.1"/>
    </source>
</evidence>
<protein>
    <submittedName>
        <fullName evidence="1">Uncharacterized protein</fullName>
    </submittedName>
</protein>
<accession>A0A382NTY0</accession>
<proteinExistence type="predicted"/>
<dbReference type="EMBL" id="UINC01102290">
    <property type="protein sequence ID" value="SVC63795.1"/>
    <property type="molecule type" value="Genomic_DNA"/>
</dbReference>
<feature type="non-terminal residue" evidence="1">
    <location>
        <position position="364"/>
    </location>
</feature>
<sequence>PNTRTTDGSKSFLSIEILSEISDSMDIRITFNDGIEIVYLTDKSVQYLGNTVENEKGIIYYAKGDSIYQHSHVEGEDALEIYDSSSDKFVFSYEDSVYITDNQYFWFDTIGIGHSEYKIPFGYIVDYNSPDTAPISLISSDSSLSFGDLDLDGLDEIITIEDGNIIARNSNGTLVNGFPASGEFSGVPLISNILPPQYGSDIGKPEIVCREGDDIVILSNRGERLRQLSSYDIDQPLAMVPFWRGDTTMALIDGSRLFLFDLDLDRSYWLNPRSRPSGFPLSTGDHFKPENNSSKMRTEAYNYPNPITDGSTTFRFFVRSPEVSEVKVNIYNAAGYLVEDNLINNVLTHYEFNEIIWDASQFDA</sequence>
<organism evidence="1">
    <name type="scientific">marine metagenome</name>
    <dbReference type="NCBI Taxonomy" id="408172"/>
    <lineage>
        <taxon>unclassified sequences</taxon>
        <taxon>metagenomes</taxon>
        <taxon>ecological metagenomes</taxon>
    </lineage>
</organism>
<name>A0A382NTY0_9ZZZZ</name>
<dbReference type="AlphaFoldDB" id="A0A382NTY0"/>